<keyword evidence="3" id="KW-1185">Reference proteome</keyword>
<dbReference type="AlphaFoldDB" id="A0A392RZ88"/>
<accession>A0A392RZ88</accession>
<evidence type="ECO:0000313" key="2">
    <source>
        <dbReference type="EMBL" id="MCI41100.1"/>
    </source>
</evidence>
<dbReference type="Proteomes" id="UP000265520">
    <property type="component" value="Unassembled WGS sequence"/>
</dbReference>
<feature type="compositionally biased region" description="Low complexity" evidence="1">
    <location>
        <begin position="39"/>
        <end position="53"/>
    </location>
</feature>
<proteinExistence type="predicted"/>
<feature type="compositionally biased region" description="Basic residues" evidence="1">
    <location>
        <begin position="1"/>
        <end position="13"/>
    </location>
</feature>
<feature type="compositionally biased region" description="Polar residues" evidence="1">
    <location>
        <begin position="27"/>
        <end position="38"/>
    </location>
</feature>
<organism evidence="2 3">
    <name type="scientific">Trifolium medium</name>
    <dbReference type="NCBI Taxonomy" id="97028"/>
    <lineage>
        <taxon>Eukaryota</taxon>
        <taxon>Viridiplantae</taxon>
        <taxon>Streptophyta</taxon>
        <taxon>Embryophyta</taxon>
        <taxon>Tracheophyta</taxon>
        <taxon>Spermatophyta</taxon>
        <taxon>Magnoliopsida</taxon>
        <taxon>eudicotyledons</taxon>
        <taxon>Gunneridae</taxon>
        <taxon>Pentapetalae</taxon>
        <taxon>rosids</taxon>
        <taxon>fabids</taxon>
        <taxon>Fabales</taxon>
        <taxon>Fabaceae</taxon>
        <taxon>Papilionoideae</taxon>
        <taxon>50 kb inversion clade</taxon>
        <taxon>NPAAA clade</taxon>
        <taxon>Hologalegina</taxon>
        <taxon>IRL clade</taxon>
        <taxon>Trifolieae</taxon>
        <taxon>Trifolium</taxon>
    </lineage>
</organism>
<protein>
    <submittedName>
        <fullName evidence="2">Uncharacterized protein</fullName>
    </submittedName>
</protein>
<evidence type="ECO:0000313" key="3">
    <source>
        <dbReference type="Proteomes" id="UP000265520"/>
    </source>
</evidence>
<sequence length="53" mass="6065">MLRKVLGKGRKTTPPHDEELLKKKISTRASKSGKGSSRQQPQQPQPQQQEQQR</sequence>
<comment type="caution">
    <text evidence="2">The sequence shown here is derived from an EMBL/GenBank/DDBJ whole genome shotgun (WGS) entry which is preliminary data.</text>
</comment>
<name>A0A392RZ88_9FABA</name>
<reference evidence="2 3" key="1">
    <citation type="journal article" date="2018" name="Front. Plant Sci.">
        <title>Red Clover (Trifolium pratense) and Zigzag Clover (T. medium) - A Picture of Genomic Similarities and Differences.</title>
        <authorList>
            <person name="Dluhosova J."/>
            <person name="Istvanek J."/>
            <person name="Nedelnik J."/>
            <person name="Repkova J."/>
        </authorList>
    </citation>
    <scope>NUCLEOTIDE SEQUENCE [LARGE SCALE GENOMIC DNA]</scope>
    <source>
        <strain evidence="3">cv. 10/8</strain>
        <tissue evidence="2">Leaf</tissue>
    </source>
</reference>
<dbReference type="EMBL" id="LXQA010287813">
    <property type="protein sequence ID" value="MCI41100.1"/>
    <property type="molecule type" value="Genomic_DNA"/>
</dbReference>
<evidence type="ECO:0000256" key="1">
    <source>
        <dbReference type="SAM" id="MobiDB-lite"/>
    </source>
</evidence>
<feature type="region of interest" description="Disordered" evidence="1">
    <location>
        <begin position="1"/>
        <end position="53"/>
    </location>
</feature>
<feature type="non-terminal residue" evidence="2">
    <location>
        <position position="53"/>
    </location>
</feature>